<dbReference type="EMBL" id="QXFY01000157">
    <property type="protein sequence ID" value="KAE9354333.1"/>
    <property type="molecule type" value="Genomic_DNA"/>
</dbReference>
<dbReference type="Proteomes" id="UP000476176">
    <property type="component" value="Unassembled WGS sequence"/>
</dbReference>
<evidence type="ECO:0000313" key="1">
    <source>
        <dbReference type="EMBL" id="KAE8944687.1"/>
    </source>
</evidence>
<comment type="caution">
    <text evidence="2">The sequence shown here is derived from an EMBL/GenBank/DDBJ whole genome shotgun (WGS) entry which is preliminary data.</text>
</comment>
<dbReference type="EMBL" id="QXGD01000076">
    <property type="protein sequence ID" value="KAE9254447.1"/>
    <property type="molecule type" value="Genomic_DNA"/>
</dbReference>
<evidence type="ECO:0000313" key="20">
    <source>
        <dbReference type="Proteomes" id="UP000488956"/>
    </source>
</evidence>
<reference evidence="17 18" key="1">
    <citation type="submission" date="2018-09" db="EMBL/GenBank/DDBJ databases">
        <title>Genomic investigation of the strawberry pathogen Phytophthora fragariae indicates pathogenicity is determined by transcriptional variation in three key races.</title>
        <authorList>
            <person name="Adams T.M."/>
            <person name="Armitage A.D."/>
            <person name="Sobczyk M.K."/>
            <person name="Bates H.J."/>
            <person name="Dunwell J.M."/>
            <person name="Nellist C.F."/>
            <person name="Harrison R.J."/>
        </authorList>
    </citation>
    <scope>NUCLEOTIDE SEQUENCE [LARGE SCALE GENOMIC DNA]</scope>
    <source>
        <strain evidence="9 13">A4</strain>
        <strain evidence="8 14">BC-1</strain>
        <strain evidence="7 18">BC-23</strain>
        <strain evidence="6 12">NOV-27</strain>
        <strain evidence="5 15">NOV-5</strain>
        <strain evidence="3 16">NOV-71</strain>
        <strain evidence="10 19">NOV-77</strain>
        <strain evidence="1 11">NOV-9</strain>
        <strain evidence="4 20">ONT-3</strain>
        <strain evidence="2 17">SCRP245</strain>
    </source>
</reference>
<accession>A0A6A3LDT2</accession>
<organism evidence="2 17">
    <name type="scientific">Phytophthora fragariae</name>
    <dbReference type="NCBI Taxonomy" id="53985"/>
    <lineage>
        <taxon>Eukaryota</taxon>
        <taxon>Sar</taxon>
        <taxon>Stramenopiles</taxon>
        <taxon>Oomycota</taxon>
        <taxon>Peronosporomycetes</taxon>
        <taxon>Peronosporales</taxon>
        <taxon>Peronosporaceae</taxon>
        <taxon>Phytophthora</taxon>
    </lineage>
</organism>
<evidence type="ECO:0000313" key="9">
    <source>
        <dbReference type="EMBL" id="KAE9322353.1"/>
    </source>
</evidence>
<name>A0A6A3LDT2_9STRA</name>
<evidence type="ECO:0000313" key="10">
    <source>
        <dbReference type="EMBL" id="KAE9354333.1"/>
    </source>
</evidence>
<evidence type="ECO:0000313" key="16">
    <source>
        <dbReference type="Proteomes" id="UP000441208"/>
    </source>
</evidence>
<dbReference type="EMBL" id="QXGB01000331">
    <property type="protein sequence ID" value="KAE9219098.1"/>
    <property type="molecule type" value="Genomic_DNA"/>
</dbReference>
<dbReference type="Proteomes" id="UP000488956">
    <property type="component" value="Unassembled WGS sequence"/>
</dbReference>
<evidence type="ECO:0000313" key="19">
    <source>
        <dbReference type="Proteomes" id="UP000486351"/>
    </source>
</evidence>
<evidence type="ECO:0000313" key="18">
    <source>
        <dbReference type="Proteomes" id="UP000476176"/>
    </source>
</evidence>
<evidence type="ECO:0000313" key="17">
    <source>
        <dbReference type="Proteomes" id="UP000460718"/>
    </source>
</evidence>
<evidence type="ECO:0000313" key="14">
    <source>
        <dbReference type="Proteomes" id="UP000440367"/>
    </source>
</evidence>
<dbReference type="EMBL" id="QXGA01000311">
    <property type="protein sequence ID" value="KAE9148067.1"/>
    <property type="molecule type" value="Genomic_DNA"/>
</dbReference>
<dbReference type="EMBL" id="QXGF01000192">
    <property type="protein sequence ID" value="KAE8944687.1"/>
    <property type="molecule type" value="Genomic_DNA"/>
</dbReference>
<dbReference type="Proteomes" id="UP000460718">
    <property type="component" value="Unassembled WGS sequence"/>
</dbReference>
<evidence type="ECO:0000313" key="2">
    <source>
        <dbReference type="EMBL" id="KAE9016780.1"/>
    </source>
</evidence>
<gene>
    <name evidence="9" type="ORF">PF001_g4449</name>
    <name evidence="8" type="ORF">PF002_g2854</name>
    <name evidence="7" type="ORF">PF004_g4398</name>
    <name evidence="6" type="ORF">PF005_g8013</name>
    <name evidence="5" type="ORF">PF006_g7322</name>
    <name evidence="3" type="ORF">PF007_g9336</name>
    <name evidence="10" type="ORF">PF008_g4585</name>
    <name evidence="1" type="ORF">PF009_g5644</name>
    <name evidence="4" type="ORF">PF010_g4417</name>
    <name evidence="2" type="ORF">PF011_g7002</name>
</gene>
<evidence type="ECO:0000313" key="13">
    <source>
        <dbReference type="Proteomes" id="UP000437068"/>
    </source>
</evidence>
<dbReference type="Proteomes" id="UP000440367">
    <property type="component" value="Unassembled WGS sequence"/>
</dbReference>
<dbReference type="EMBL" id="QXFW01000304">
    <property type="protein sequence ID" value="KAE9016780.1"/>
    <property type="molecule type" value="Genomic_DNA"/>
</dbReference>
<dbReference type="Proteomes" id="UP000440732">
    <property type="component" value="Unassembled WGS sequence"/>
</dbReference>
<dbReference type="Proteomes" id="UP000433483">
    <property type="component" value="Unassembled WGS sequence"/>
</dbReference>
<dbReference type="EMBL" id="QXGC01000151">
    <property type="protein sequence ID" value="KAE9247278.1"/>
    <property type="molecule type" value="Genomic_DNA"/>
</dbReference>
<sequence length="49" mass="5660">MMGKKLKSPNKLMRRAAVGEAGELMEYHETLLKQLQRSSECAERPRVKE</sequence>
<dbReference type="Proteomes" id="UP000441208">
    <property type="component" value="Unassembled WGS sequence"/>
</dbReference>
<evidence type="ECO:0000313" key="12">
    <source>
        <dbReference type="Proteomes" id="UP000433483"/>
    </source>
</evidence>
<evidence type="ECO:0000313" key="8">
    <source>
        <dbReference type="EMBL" id="KAE9254447.1"/>
    </source>
</evidence>
<evidence type="ECO:0000313" key="7">
    <source>
        <dbReference type="EMBL" id="KAE9247278.1"/>
    </source>
</evidence>
<dbReference type="Proteomes" id="UP000486351">
    <property type="component" value="Unassembled WGS sequence"/>
</dbReference>
<dbReference type="OrthoDB" id="142688at2759"/>
<evidence type="ECO:0000313" key="11">
    <source>
        <dbReference type="Proteomes" id="UP000429523"/>
    </source>
</evidence>
<evidence type="ECO:0000313" key="6">
    <source>
        <dbReference type="EMBL" id="KAE9219098.1"/>
    </source>
</evidence>
<evidence type="ECO:0000313" key="15">
    <source>
        <dbReference type="Proteomes" id="UP000440732"/>
    </source>
</evidence>
<dbReference type="EMBL" id="QXFZ01000416">
    <property type="protein sequence ID" value="KAE9117304.1"/>
    <property type="molecule type" value="Genomic_DNA"/>
</dbReference>
<evidence type="ECO:0000313" key="3">
    <source>
        <dbReference type="EMBL" id="KAE9117304.1"/>
    </source>
</evidence>
<dbReference type="EMBL" id="QXFX01000153">
    <property type="protein sequence ID" value="KAE9128690.1"/>
    <property type="molecule type" value="Genomic_DNA"/>
</dbReference>
<proteinExistence type="predicted"/>
<dbReference type="Proteomes" id="UP000437068">
    <property type="component" value="Unassembled WGS sequence"/>
</dbReference>
<protein>
    <submittedName>
        <fullName evidence="2">Uncharacterized protein</fullName>
    </submittedName>
</protein>
<dbReference type="Proteomes" id="UP000429523">
    <property type="component" value="Unassembled WGS sequence"/>
</dbReference>
<dbReference type="EMBL" id="QXGE01000154">
    <property type="protein sequence ID" value="KAE9322353.1"/>
    <property type="molecule type" value="Genomic_DNA"/>
</dbReference>
<dbReference type="AlphaFoldDB" id="A0A6A3LDT2"/>
<evidence type="ECO:0000313" key="4">
    <source>
        <dbReference type="EMBL" id="KAE9128690.1"/>
    </source>
</evidence>
<evidence type="ECO:0000313" key="5">
    <source>
        <dbReference type="EMBL" id="KAE9148067.1"/>
    </source>
</evidence>
<keyword evidence="12" id="KW-1185">Reference proteome</keyword>